<comment type="caution">
    <text evidence="1">The sequence shown here is derived from an EMBL/GenBank/DDBJ whole genome shotgun (WGS) entry which is preliminary data.</text>
</comment>
<evidence type="ECO:0000313" key="1">
    <source>
        <dbReference type="EMBL" id="KAF9778157.1"/>
    </source>
</evidence>
<dbReference type="AlphaFoldDB" id="A0A9P6H2N5"/>
<name>A0A9P6H2N5_9AGAM</name>
<dbReference type="Pfam" id="PF18759">
    <property type="entry name" value="Plavaka"/>
    <property type="match status" value="1"/>
</dbReference>
<dbReference type="OrthoDB" id="3208495at2759"/>
<proteinExistence type="predicted"/>
<evidence type="ECO:0000313" key="2">
    <source>
        <dbReference type="Proteomes" id="UP000736335"/>
    </source>
</evidence>
<protein>
    <submittedName>
        <fullName evidence="1">Uncharacterized protein</fullName>
    </submittedName>
</protein>
<dbReference type="EMBL" id="WIUZ02000024">
    <property type="protein sequence ID" value="KAF9778157.1"/>
    <property type="molecule type" value="Genomic_DNA"/>
</dbReference>
<feature type="non-terminal residue" evidence="1">
    <location>
        <position position="369"/>
    </location>
</feature>
<dbReference type="Proteomes" id="UP000736335">
    <property type="component" value="Unassembled WGS sequence"/>
</dbReference>
<dbReference type="InterPro" id="IPR041078">
    <property type="entry name" value="Plavaka"/>
</dbReference>
<feature type="non-terminal residue" evidence="1">
    <location>
        <position position="1"/>
    </location>
</feature>
<sequence length="369" mass="42371">DGWKEADIDIPVPCVGHKQKEADAPVFTVKGLLYRDLVQVITEQLKDPETFKEMYLQPFSEHWKPTGDDTPVRVYGEVYSSDAMLDAQHGLFEKLQDVPRPRPEAFLVALMLASDSTFLTQFSQASMWPVYMFFGNTSKYTRCSPSSLSTHHVAYLPKIDEQFSDFYVKTYHQVPSPDVLAFVKRELVHRVLRLMFGGKFSEAHTHGIITECADRIARLWFPWLVCHETDYPERSLVATIRFLADFPCPHCLVLKSQIGNLSSVDDMECRARVRKYPATSVKRARKRIFEKGGSVNYRGVEDELTDTGSWVPTENGYYLSLGIEPFELLVVDILHDFEIGVFKMVFTHLIRILYSVGPEKVQELNRRCV</sequence>
<organism evidence="1 2">
    <name type="scientific">Thelephora terrestris</name>
    <dbReference type="NCBI Taxonomy" id="56493"/>
    <lineage>
        <taxon>Eukaryota</taxon>
        <taxon>Fungi</taxon>
        <taxon>Dikarya</taxon>
        <taxon>Basidiomycota</taxon>
        <taxon>Agaricomycotina</taxon>
        <taxon>Agaricomycetes</taxon>
        <taxon>Thelephorales</taxon>
        <taxon>Thelephoraceae</taxon>
        <taxon>Thelephora</taxon>
    </lineage>
</organism>
<reference evidence="1" key="2">
    <citation type="submission" date="2020-11" db="EMBL/GenBank/DDBJ databases">
        <authorList>
            <consortium name="DOE Joint Genome Institute"/>
            <person name="Kuo A."/>
            <person name="Miyauchi S."/>
            <person name="Kiss E."/>
            <person name="Drula E."/>
            <person name="Kohler A."/>
            <person name="Sanchez-Garcia M."/>
            <person name="Andreopoulos B."/>
            <person name="Barry K.W."/>
            <person name="Bonito G."/>
            <person name="Buee M."/>
            <person name="Carver A."/>
            <person name="Chen C."/>
            <person name="Cichocki N."/>
            <person name="Clum A."/>
            <person name="Culley D."/>
            <person name="Crous P.W."/>
            <person name="Fauchery L."/>
            <person name="Girlanda M."/>
            <person name="Hayes R."/>
            <person name="Keri Z."/>
            <person name="Labutti K."/>
            <person name="Lipzen A."/>
            <person name="Lombard V."/>
            <person name="Magnuson J."/>
            <person name="Maillard F."/>
            <person name="Morin E."/>
            <person name="Murat C."/>
            <person name="Nolan M."/>
            <person name="Ohm R."/>
            <person name="Pangilinan J."/>
            <person name="Pereira M."/>
            <person name="Perotto S."/>
            <person name="Peter M."/>
            <person name="Riley R."/>
            <person name="Sitrit Y."/>
            <person name="Stielow B."/>
            <person name="Szollosi G."/>
            <person name="Zifcakova L."/>
            <person name="Stursova M."/>
            <person name="Spatafora J.W."/>
            <person name="Tedersoo L."/>
            <person name="Vaario L.-M."/>
            <person name="Yamada A."/>
            <person name="Yan M."/>
            <person name="Wang P."/>
            <person name="Xu J."/>
            <person name="Bruns T."/>
            <person name="Baldrian P."/>
            <person name="Vilgalys R."/>
            <person name="Henrissat B."/>
            <person name="Grigoriev I.V."/>
            <person name="Hibbett D."/>
            <person name="Nagy L.G."/>
            <person name="Martin F.M."/>
        </authorList>
    </citation>
    <scope>NUCLEOTIDE SEQUENCE</scope>
    <source>
        <strain evidence="1">UH-Tt-Lm1</strain>
    </source>
</reference>
<keyword evidence="2" id="KW-1185">Reference proteome</keyword>
<reference evidence="1" key="1">
    <citation type="journal article" date="2020" name="Nat. Commun.">
        <title>Large-scale genome sequencing of mycorrhizal fungi provides insights into the early evolution of symbiotic traits.</title>
        <authorList>
            <person name="Miyauchi S."/>
            <person name="Kiss E."/>
            <person name="Kuo A."/>
            <person name="Drula E."/>
            <person name="Kohler A."/>
            <person name="Sanchez-Garcia M."/>
            <person name="Morin E."/>
            <person name="Andreopoulos B."/>
            <person name="Barry K.W."/>
            <person name="Bonito G."/>
            <person name="Buee M."/>
            <person name="Carver A."/>
            <person name="Chen C."/>
            <person name="Cichocki N."/>
            <person name="Clum A."/>
            <person name="Culley D."/>
            <person name="Crous P.W."/>
            <person name="Fauchery L."/>
            <person name="Girlanda M."/>
            <person name="Hayes R.D."/>
            <person name="Keri Z."/>
            <person name="LaButti K."/>
            <person name="Lipzen A."/>
            <person name="Lombard V."/>
            <person name="Magnuson J."/>
            <person name="Maillard F."/>
            <person name="Murat C."/>
            <person name="Nolan M."/>
            <person name="Ohm R.A."/>
            <person name="Pangilinan J."/>
            <person name="Pereira M.F."/>
            <person name="Perotto S."/>
            <person name="Peter M."/>
            <person name="Pfister S."/>
            <person name="Riley R."/>
            <person name="Sitrit Y."/>
            <person name="Stielow J.B."/>
            <person name="Szollosi G."/>
            <person name="Zifcakova L."/>
            <person name="Stursova M."/>
            <person name="Spatafora J.W."/>
            <person name="Tedersoo L."/>
            <person name="Vaario L.M."/>
            <person name="Yamada A."/>
            <person name="Yan M."/>
            <person name="Wang P."/>
            <person name="Xu J."/>
            <person name="Bruns T."/>
            <person name="Baldrian P."/>
            <person name="Vilgalys R."/>
            <person name="Dunand C."/>
            <person name="Henrissat B."/>
            <person name="Grigoriev I.V."/>
            <person name="Hibbett D."/>
            <person name="Nagy L.G."/>
            <person name="Martin F.M."/>
        </authorList>
    </citation>
    <scope>NUCLEOTIDE SEQUENCE</scope>
    <source>
        <strain evidence="1">UH-Tt-Lm1</strain>
    </source>
</reference>
<gene>
    <name evidence="1" type="ORF">BJ322DRAFT_1175294</name>
</gene>
<accession>A0A9P6H2N5</accession>